<feature type="transmembrane region" description="Helical" evidence="1">
    <location>
        <begin position="94"/>
        <end position="111"/>
    </location>
</feature>
<dbReference type="InterPro" id="IPR024563">
    <property type="entry name" value="YqhR"/>
</dbReference>
<dbReference type="PATRIC" id="fig|162209.4.peg.2672"/>
<dbReference type="AlphaFoldDB" id="A0A0U2VHE1"/>
<feature type="transmembrane region" description="Helical" evidence="1">
    <location>
        <begin position="12"/>
        <end position="32"/>
    </location>
</feature>
<reference evidence="2 3" key="2">
    <citation type="journal article" date="2016" name="Genome Announc.">
        <title>Complete Genome Sequences of Two Interactive Moderate Thermophiles, Paenibacillus napthalenovorans 32O-Y and Paenibacillus sp. 32O-W.</title>
        <authorList>
            <person name="Butler R.R.III."/>
            <person name="Wang J."/>
            <person name="Stark B.C."/>
            <person name="Pombert J.F."/>
        </authorList>
    </citation>
    <scope>NUCLEOTIDE SEQUENCE [LARGE SCALE GENOMIC DNA]</scope>
    <source>
        <strain evidence="2 3">32O-Y</strain>
    </source>
</reference>
<evidence type="ECO:0000313" key="3">
    <source>
        <dbReference type="Proteomes" id="UP000061660"/>
    </source>
</evidence>
<feature type="transmembrane region" description="Helical" evidence="1">
    <location>
        <begin position="66"/>
        <end position="88"/>
    </location>
</feature>
<keyword evidence="1" id="KW-0472">Membrane</keyword>
<proteinExistence type="predicted"/>
<evidence type="ECO:0008006" key="4">
    <source>
        <dbReference type="Google" id="ProtNLM"/>
    </source>
</evidence>
<feature type="transmembrane region" description="Helical" evidence="1">
    <location>
        <begin position="123"/>
        <end position="147"/>
    </location>
</feature>
<keyword evidence="1" id="KW-1133">Transmembrane helix</keyword>
<sequence length="170" mass="19758">MHANDNETKPVTNKWFFSLYIGFFAGLFWGGLKIVQHYFHFTSLSPAFLIEPFYRHSYLMTWQGTLLGWGAYILFSIAAAILYTLLLAKAKGPWYGLGYGLVWWAVLYLFIGPLTSMMDRITLLGWNTILTDCSLFLLWGLFIGYSISFEFTDERIREPFDNKRNQPTPH</sequence>
<organism evidence="2 3">
    <name type="scientific">Paenibacillus naphthalenovorans</name>
    <dbReference type="NCBI Taxonomy" id="162209"/>
    <lineage>
        <taxon>Bacteria</taxon>
        <taxon>Bacillati</taxon>
        <taxon>Bacillota</taxon>
        <taxon>Bacilli</taxon>
        <taxon>Bacillales</taxon>
        <taxon>Paenibacillaceae</taxon>
        <taxon>Paenibacillus</taxon>
    </lineage>
</organism>
<gene>
    <name evidence="2" type="ORF">IJ22_25100</name>
</gene>
<protein>
    <recommendedName>
        <fullName evidence="4">Membrane protein YqhR</fullName>
    </recommendedName>
</protein>
<dbReference type="RefSeq" id="WP_062408993.1">
    <property type="nucleotide sequence ID" value="NZ_CP013652.1"/>
</dbReference>
<evidence type="ECO:0000256" key="1">
    <source>
        <dbReference type="SAM" id="Phobius"/>
    </source>
</evidence>
<keyword evidence="1" id="KW-0812">Transmembrane</keyword>
<keyword evidence="3" id="KW-1185">Reference proteome</keyword>
<dbReference type="OrthoDB" id="2691442at2"/>
<dbReference type="Proteomes" id="UP000061660">
    <property type="component" value="Chromosome"/>
</dbReference>
<accession>A0A0U2VHE1</accession>
<evidence type="ECO:0000313" key="2">
    <source>
        <dbReference type="EMBL" id="ALS22883.1"/>
    </source>
</evidence>
<reference evidence="3" key="1">
    <citation type="submission" date="2015-12" db="EMBL/GenBank/DDBJ databases">
        <title>Complete genome sequences of two moderately thermophilic Paenibacillus species.</title>
        <authorList>
            <person name="Butler R.III."/>
            <person name="Wang J."/>
            <person name="Stark B.C."/>
            <person name="Pombert J.-F."/>
        </authorList>
    </citation>
    <scope>NUCLEOTIDE SEQUENCE [LARGE SCALE GENOMIC DNA]</scope>
    <source>
        <strain evidence="3">32O-Y</strain>
    </source>
</reference>
<dbReference type="Pfam" id="PF11085">
    <property type="entry name" value="YqhR"/>
    <property type="match status" value="1"/>
</dbReference>
<dbReference type="EMBL" id="CP013652">
    <property type="protein sequence ID" value="ALS22883.1"/>
    <property type="molecule type" value="Genomic_DNA"/>
</dbReference>
<name>A0A0U2VHE1_9BACL</name>
<dbReference type="KEGG" id="pnp:IJ22_25100"/>
<dbReference type="STRING" id="162209.IJ22_25100"/>